<evidence type="ECO:0000313" key="3">
    <source>
        <dbReference type="EMBL" id="MFC4350922.1"/>
    </source>
</evidence>
<dbReference type="InterPro" id="IPR007372">
    <property type="entry name" value="Lipid/polyisoprenoid-bd_YceI"/>
</dbReference>
<feature type="signal peptide" evidence="1">
    <location>
        <begin position="1"/>
        <end position="26"/>
    </location>
</feature>
<dbReference type="PROSITE" id="PS51257">
    <property type="entry name" value="PROKAR_LIPOPROTEIN"/>
    <property type="match status" value="1"/>
</dbReference>
<name>A0ABV8UJF5_9PROT</name>
<sequence length="198" mass="21511">MKALNKITLPAAAFAAAACFSLPGLAAPEEYQLDPAHAYVLFKVEHAGYSHTIGRFNDVDGSFVFDEEAPSISDLEVTIQSESVDTNHEKRDEHLRSADFLDVETYPEITFAMTGSEQTGEKTGTITGDLTILDTTREVTLDVTWNKSATSPFGDNYITGASATTTINRSEFGMEYGVESGAVGDEVDIEIEIEAIRQ</sequence>
<gene>
    <name evidence="3" type="ORF">ACFOW6_05135</name>
</gene>
<dbReference type="RefSeq" id="WP_382421266.1">
    <property type="nucleotide sequence ID" value="NZ_JBHSCW010000003.1"/>
</dbReference>
<dbReference type="Pfam" id="PF04264">
    <property type="entry name" value="YceI"/>
    <property type="match status" value="1"/>
</dbReference>
<keyword evidence="1" id="KW-0732">Signal</keyword>
<evidence type="ECO:0000256" key="1">
    <source>
        <dbReference type="SAM" id="SignalP"/>
    </source>
</evidence>
<feature type="domain" description="Lipid/polyisoprenoid-binding YceI-like" evidence="2">
    <location>
        <begin position="30"/>
        <end position="196"/>
    </location>
</feature>
<protein>
    <submittedName>
        <fullName evidence="3">YceI family protein</fullName>
    </submittedName>
</protein>
<dbReference type="InterPro" id="IPR036761">
    <property type="entry name" value="TTHA0802/YceI-like_sf"/>
</dbReference>
<evidence type="ECO:0000313" key="4">
    <source>
        <dbReference type="Proteomes" id="UP001595799"/>
    </source>
</evidence>
<evidence type="ECO:0000259" key="2">
    <source>
        <dbReference type="SMART" id="SM00867"/>
    </source>
</evidence>
<dbReference type="PANTHER" id="PTHR34406:SF1">
    <property type="entry name" value="PROTEIN YCEI"/>
    <property type="match status" value="1"/>
</dbReference>
<accession>A0ABV8UJF5</accession>
<keyword evidence="4" id="KW-1185">Reference proteome</keyword>
<proteinExistence type="predicted"/>
<dbReference type="SUPFAM" id="SSF101874">
    <property type="entry name" value="YceI-like"/>
    <property type="match status" value="1"/>
</dbReference>
<dbReference type="SMART" id="SM00867">
    <property type="entry name" value="YceI"/>
    <property type="match status" value="1"/>
</dbReference>
<organism evidence="3 4">
    <name type="scientific">Fodinicurvata halophila</name>
    <dbReference type="NCBI Taxonomy" id="1419723"/>
    <lineage>
        <taxon>Bacteria</taxon>
        <taxon>Pseudomonadati</taxon>
        <taxon>Pseudomonadota</taxon>
        <taxon>Alphaproteobacteria</taxon>
        <taxon>Rhodospirillales</taxon>
        <taxon>Rhodovibrionaceae</taxon>
        <taxon>Fodinicurvata</taxon>
    </lineage>
</organism>
<dbReference type="EMBL" id="JBHSCW010000003">
    <property type="protein sequence ID" value="MFC4350922.1"/>
    <property type="molecule type" value="Genomic_DNA"/>
</dbReference>
<reference evidence="4" key="1">
    <citation type="journal article" date="2019" name="Int. J. Syst. Evol. Microbiol.">
        <title>The Global Catalogue of Microorganisms (GCM) 10K type strain sequencing project: providing services to taxonomists for standard genome sequencing and annotation.</title>
        <authorList>
            <consortium name="The Broad Institute Genomics Platform"/>
            <consortium name="The Broad Institute Genome Sequencing Center for Infectious Disease"/>
            <person name="Wu L."/>
            <person name="Ma J."/>
        </authorList>
    </citation>
    <scope>NUCLEOTIDE SEQUENCE [LARGE SCALE GENOMIC DNA]</scope>
    <source>
        <strain evidence="4">CECT 8472</strain>
    </source>
</reference>
<feature type="chain" id="PRO_5046713271" evidence="1">
    <location>
        <begin position="27"/>
        <end position="198"/>
    </location>
</feature>
<dbReference type="Proteomes" id="UP001595799">
    <property type="component" value="Unassembled WGS sequence"/>
</dbReference>
<dbReference type="Gene3D" id="2.40.128.110">
    <property type="entry name" value="Lipid/polyisoprenoid-binding, YceI-like"/>
    <property type="match status" value="1"/>
</dbReference>
<comment type="caution">
    <text evidence="3">The sequence shown here is derived from an EMBL/GenBank/DDBJ whole genome shotgun (WGS) entry which is preliminary data.</text>
</comment>
<dbReference type="PANTHER" id="PTHR34406">
    <property type="entry name" value="PROTEIN YCEI"/>
    <property type="match status" value="1"/>
</dbReference>